<dbReference type="EMBL" id="NMTR01000021">
    <property type="protein sequence ID" value="PDX60174.1"/>
    <property type="molecule type" value="Genomic_DNA"/>
</dbReference>
<organism evidence="1 2">
    <name type="scientific">Faecalibacterium langellae</name>
    <dbReference type="NCBI Taxonomy" id="3435293"/>
    <lineage>
        <taxon>Bacteria</taxon>
        <taxon>Bacillati</taxon>
        <taxon>Bacillota</taxon>
        <taxon>Clostridia</taxon>
        <taxon>Eubacteriales</taxon>
        <taxon>Oscillospiraceae</taxon>
        <taxon>Faecalibacterium</taxon>
    </lineage>
</organism>
<comment type="caution">
    <text evidence="1">The sequence shown here is derived from an EMBL/GenBank/DDBJ whole genome shotgun (WGS) entry which is preliminary data.</text>
</comment>
<proteinExistence type="predicted"/>
<accession>A0ACC9CWH8</accession>
<protein>
    <submittedName>
        <fullName evidence="1">Uncharacterized protein</fullName>
    </submittedName>
</protein>
<dbReference type="Proteomes" id="UP000220959">
    <property type="component" value="Unassembled WGS sequence"/>
</dbReference>
<evidence type="ECO:0000313" key="1">
    <source>
        <dbReference type="EMBL" id="PDX60174.1"/>
    </source>
</evidence>
<gene>
    <name evidence="1" type="ORF">CGS49_09115</name>
</gene>
<keyword evidence="2" id="KW-1185">Reference proteome</keyword>
<reference evidence="1 2" key="1">
    <citation type="journal article" date="2017" name="Front. Microbiol.">
        <title>New Insights into the Diversity of the Genus Faecalibacterium.</title>
        <authorList>
            <person name="Benevides L."/>
            <person name="Burman S."/>
            <person name="Martin R."/>
            <person name="Robert V."/>
            <person name="Thomas M."/>
            <person name="Miquel S."/>
            <person name="Chain F."/>
            <person name="Sokol H."/>
            <person name="Bermudez-Humaran L.G."/>
            <person name="Morrison M."/>
            <person name="Langella P."/>
            <person name="Azevedo V.A."/>
            <person name="Chatel J.M."/>
            <person name="Soares S."/>
        </authorList>
    </citation>
    <scope>NUCLEOTIDE SEQUENCE [LARGE SCALE GENOMIC DNA]</scope>
    <source>
        <strain evidence="2">CNCM I-4541</strain>
    </source>
</reference>
<name>A0ACC9CWH8_9FIRM</name>
<evidence type="ECO:0000313" key="2">
    <source>
        <dbReference type="Proteomes" id="UP000220959"/>
    </source>
</evidence>
<sequence length="800" mass="90523">MEWSGTARQPQLLGQKKDKFWRTVALCALTAALFFLPFYIIDGGFFHYAGDFNSQQISFYRYMNGFFKGAGYPDSAFTSVRNTFSWATDLGSGVMNAYSFYLYGSPFFYFSLIFPQKWLPYLMVPLLVLKFAVAGGGAYLYLRRYVKNIDYAVLGACLYTFSGFAVYNIFFNHFVDVVALFPYLLWSLDEVLYENKHSWFAFWVAVNLFNNYFFFIGQVVFLAIYFVCKLSTGDFRLTVKKFGLLAFESLLGVAMGSLLLVPAILSLLQNPRTVDLSSGWGFLTYSKVQQYLAILVSWIMPPDSPYLTSIWSEGVIKWTSMSAYLPLCSLAGAVAYWRARRGDSKKRIVATCAVFALVPILNSAFYALNSSYYARWYYMPVLILAAMTVNALEDHNTDLDSPAGGISWLMIATLAFAVVPVQDGDTGSWSFGVLKNPGQYCAVLGFGLLGLLVYRYICGKWRADSRFAQRMTAAVLAFAFLFSVVHIGIGKFGQWYTDSDLVEQDTNALLLKNDLPEGDCRIDTYKIHDNIGMWLDKSCLQYFGSTAAPSILSFYPALGVKRDVRSEPELSNYALRGLLSVEYLITTPEKQGAFEAEADDGWVYDSAKDGYVLYRNTNYVPMGFTYDYYLTENEYEDTVKSTRSNLLMRALVLPDEAAETYGKYLTHLPDDKLNDLYYEEYVQDCADRRATAASVFQMNNSGFHAEITLGKENLVFFSVPYDDGFTAYVNGQETEIVEVDEGLMAVLCPAGENTIDFVYQPDGIRLSRPLTFGGIGVWLVYTAYFVWRKRRKNDFAPEKK</sequence>